<dbReference type="Proteomes" id="UP000320461">
    <property type="component" value="Unassembled WGS sequence"/>
</dbReference>
<dbReference type="RefSeq" id="WP_218022595.1">
    <property type="nucleotide sequence ID" value="NZ_BJLQ01000006.1"/>
</dbReference>
<dbReference type="NCBIfam" id="NF006743">
    <property type="entry name" value="PRK09270.1-2"/>
    <property type="match status" value="1"/>
</dbReference>
<proteinExistence type="predicted"/>
<dbReference type="InterPro" id="IPR027417">
    <property type="entry name" value="P-loop_NTPase"/>
</dbReference>
<keyword evidence="2" id="KW-0808">Transferase</keyword>
<dbReference type="Gene3D" id="3.40.50.300">
    <property type="entry name" value="P-loop containing nucleotide triphosphate hydrolases"/>
    <property type="match status" value="1"/>
</dbReference>
<gene>
    <name evidence="2" type="ORF">CGE01nite_08900</name>
</gene>
<dbReference type="AlphaFoldDB" id="A0A4Y3KGV8"/>
<dbReference type="PANTHER" id="PTHR10285">
    <property type="entry name" value="URIDINE KINASE"/>
    <property type="match status" value="1"/>
</dbReference>
<keyword evidence="2" id="KW-0418">Kinase</keyword>
<dbReference type="EMBL" id="BJLQ01000006">
    <property type="protein sequence ID" value="GEA83639.1"/>
    <property type="molecule type" value="Genomic_DNA"/>
</dbReference>
<dbReference type="GO" id="GO:0005524">
    <property type="term" value="F:ATP binding"/>
    <property type="evidence" value="ECO:0007669"/>
    <property type="project" value="InterPro"/>
</dbReference>
<evidence type="ECO:0000313" key="2">
    <source>
        <dbReference type="EMBL" id="GEA83639.1"/>
    </source>
</evidence>
<evidence type="ECO:0000313" key="3">
    <source>
        <dbReference type="Proteomes" id="UP000320461"/>
    </source>
</evidence>
<dbReference type="InterPro" id="IPR006083">
    <property type="entry name" value="PRK/URK"/>
</dbReference>
<comment type="caution">
    <text evidence="2">The sequence shown here is derived from an EMBL/GenBank/DDBJ whole genome shotgun (WGS) entry which is preliminary data.</text>
</comment>
<feature type="domain" description="Phosphoribulokinase/uridine kinase" evidence="1">
    <location>
        <begin position="45"/>
        <end position="190"/>
    </location>
</feature>
<name>A0A4Y3KGV8_9CELL</name>
<accession>A0A4Y3KGV8</accession>
<sequence length="229" mass="24199">MTATDDAAAASPALGAPLDASRDAALDPALVDRVEALLARGGRRVLGLVGPPGAGKTTLGRQVRAAFGDRAVVVPMDGFHLAQSELERLGRADRKGAPDTFDAAGFVALLRRLRDPQPGEVVYAPEYRRDLRNGVAGAIAVPSDVPLVVTEGNYLLLDDHGFAPVAGLLDESWYLAPADDVRLARLVARHEQYGKSPQAAHAWSHGPDERNAALVATTRPRATLVVRPA</sequence>
<dbReference type="Pfam" id="PF00485">
    <property type="entry name" value="PRK"/>
    <property type="match status" value="1"/>
</dbReference>
<dbReference type="GO" id="GO:0016301">
    <property type="term" value="F:kinase activity"/>
    <property type="evidence" value="ECO:0007669"/>
    <property type="project" value="UniProtKB-KW"/>
</dbReference>
<keyword evidence="3" id="KW-1185">Reference proteome</keyword>
<protein>
    <submittedName>
        <fullName evidence="2">Nucleoside/nucleotide kinase family protein</fullName>
    </submittedName>
</protein>
<dbReference type="SUPFAM" id="SSF52540">
    <property type="entry name" value="P-loop containing nucleoside triphosphate hydrolases"/>
    <property type="match status" value="1"/>
</dbReference>
<reference evidence="2 3" key="1">
    <citation type="submission" date="2019-06" db="EMBL/GenBank/DDBJ databases">
        <title>Whole genome shotgun sequence of Cellulomonas gelida NBRC 3748.</title>
        <authorList>
            <person name="Hosoyama A."/>
            <person name="Uohara A."/>
            <person name="Ohji S."/>
            <person name="Ichikawa N."/>
        </authorList>
    </citation>
    <scope>NUCLEOTIDE SEQUENCE [LARGE SCALE GENOMIC DNA]</scope>
    <source>
        <strain evidence="2 3">NBRC 3748</strain>
    </source>
</reference>
<organism evidence="2 3">
    <name type="scientific">Cellulomonas gelida</name>
    <dbReference type="NCBI Taxonomy" id="1712"/>
    <lineage>
        <taxon>Bacteria</taxon>
        <taxon>Bacillati</taxon>
        <taxon>Actinomycetota</taxon>
        <taxon>Actinomycetes</taxon>
        <taxon>Micrococcales</taxon>
        <taxon>Cellulomonadaceae</taxon>
        <taxon>Cellulomonas</taxon>
    </lineage>
</organism>
<evidence type="ECO:0000259" key="1">
    <source>
        <dbReference type="Pfam" id="PF00485"/>
    </source>
</evidence>